<dbReference type="Gene3D" id="3.40.630.10">
    <property type="entry name" value="Zn peptidases"/>
    <property type="match status" value="1"/>
</dbReference>
<dbReference type="EMBL" id="LGRX02035361">
    <property type="protein sequence ID" value="KAK3235136.1"/>
    <property type="molecule type" value="Genomic_DNA"/>
</dbReference>
<dbReference type="Proteomes" id="UP001190700">
    <property type="component" value="Unassembled WGS sequence"/>
</dbReference>
<keyword evidence="1" id="KW-0482">Metalloprotease</keyword>
<dbReference type="SUPFAM" id="SSF53187">
    <property type="entry name" value="Zn-dependent exopeptidases"/>
    <property type="match status" value="1"/>
</dbReference>
<dbReference type="GO" id="GO:0008237">
    <property type="term" value="F:metallopeptidase activity"/>
    <property type="evidence" value="ECO:0007669"/>
    <property type="project" value="UniProtKB-KW"/>
</dbReference>
<accession>A0AAE0BEI0</accession>
<dbReference type="GO" id="GO:0006508">
    <property type="term" value="P:proteolysis"/>
    <property type="evidence" value="ECO:0007669"/>
    <property type="project" value="UniProtKB-KW"/>
</dbReference>
<keyword evidence="1" id="KW-0479">Metal-binding</keyword>
<evidence type="ECO:0008006" key="4">
    <source>
        <dbReference type="Google" id="ProtNLM"/>
    </source>
</evidence>
<gene>
    <name evidence="2" type="ORF">CYMTET_54655</name>
</gene>
<dbReference type="GO" id="GO:0004177">
    <property type="term" value="F:aminopeptidase activity"/>
    <property type="evidence" value="ECO:0007669"/>
    <property type="project" value="UniProtKB-KW"/>
</dbReference>
<evidence type="ECO:0000313" key="3">
    <source>
        <dbReference type="Proteomes" id="UP001190700"/>
    </source>
</evidence>
<dbReference type="GO" id="GO:0008270">
    <property type="term" value="F:zinc ion binding"/>
    <property type="evidence" value="ECO:0007669"/>
    <property type="project" value="InterPro"/>
</dbReference>
<name>A0AAE0BEI0_9CHLO</name>
<organism evidence="2 3">
    <name type="scientific">Cymbomonas tetramitiformis</name>
    <dbReference type="NCBI Taxonomy" id="36881"/>
    <lineage>
        <taxon>Eukaryota</taxon>
        <taxon>Viridiplantae</taxon>
        <taxon>Chlorophyta</taxon>
        <taxon>Pyramimonadophyceae</taxon>
        <taxon>Pyramimonadales</taxon>
        <taxon>Pyramimonadaceae</taxon>
        <taxon>Cymbomonas</taxon>
    </lineage>
</organism>
<reference evidence="2 3" key="1">
    <citation type="journal article" date="2015" name="Genome Biol. Evol.">
        <title>Comparative Genomics of a Bacterivorous Green Alga Reveals Evolutionary Causalities and Consequences of Phago-Mixotrophic Mode of Nutrition.</title>
        <authorList>
            <person name="Burns J.A."/>
            <person name="Paasch A."/>
            <person name="Narechania A."/>
            <person name="Kim E."/>
        </authorList>
    </citation>
    <scope>NUCLEOTIDE SEQUENCE [LARGE SCALE GENOMIC DNA]</scope>
    <source>
        <strain evidence="2 3">PLY_AMNH</strain>
    </source>
</reference>
<keyword evidence="3" id="KW-1185">Reference proteome</keyword>
<sequence length="164" mass="18083">MVEAIKRCAAAMPVSGGEGVVARTVRDSFLVSADMAHALHPNYLDRHEPNHTPKLHKGLVIKHNANQRYATNMVSSFLFREIAKRRSLPMQDFVVRNDMGCGSTIGPILASGIGIRTVDVGCPQLSMHSVREMCGTDDIGHAYQHFKAFFEDFTALDAELNVDD</sequence>
<evidence type="ECO:0000313" key="2">
    <source>
        <dbReference type="EMBL" id="KAK3235136.1"/>
    </source>
</evidence>
<dbReference type="PRINTS" id="PR00932">
    <property type="entry name" value="AMINO1PTASE"/>
</dbReference>
<comment type="similarity">
    <text evidence="1">Belongs to the peptidase M18 family.</text>
</comment>
<keyword evidence="1" id="KW-0378">Hydrolase</keyword>
<dbReference type="PANTHER" id="PTHR28570:SF16">
    <property type="entry name" value="ASPARTYL AMINOPEPTIDASE-RELATED"/>
    <property type="match status" value="1"/>
</dbReference>
<evidence type="ECO:0000256" key="1">
    <source>
        <dbReference type="RuleBase" id="RU004386"/>
    </source>
</evidence>
<keyword evidence="1" id="KW-0645">Protease</keyword>
<dbReference type="Pfam" id="PF02127">
    <property type="entry name" value="Peptidase_M18"/>
    <property type="match status" value="1"/>
</dbReference>
<comment type="caution">
    <text evidence="2">The sequence shown here is derived from an EMBL/GenBank/DDBJ whole genome shotgun (WGS) entry which is preliminary data.</text>
</comment>
<dbReference type="InterPro" id="IPR001948">
    <property type="entry name" value="Peptidase_M18"/>
</dbReference>
<keyword evidence="1" id="KW-0862">Zinc</keyword>
<proteinExistence type="inferred from homology"/>
<dbReference type="PANTHER" id="PTHR28570">
    <property type="entry name" value="ASPARTYL AMINOPEPTIDASE"/>
    <property type="match status" value="1"/>
</dbReference>
<protein>
    <recommendedName>
        <fullName evidence="4">Aspartyl aminopeptidase</fullName>
    </recommendedName>
</protein>
<dbReference type="AlphaFoldDB" id="A0AAE0BEI0"/>
<keyword evidence="1" id="KW-0031">Aminopeptidase</keyword>